<comment type="caution">
    <text evidence="10">The sequence shown here is derived from an EMBL/GenBank/DDBJ whole genome shotgun (WGS) entry which is preliminary data.</text>
</comment>
<evidence type="ECO:0000256" key="6">
    <source>
        <dbReference type="ARBA" id="ARBA00022741"/>
    </source>
</evidence>
<organism evidence="10 11">
    <name type="scientific">Thalassiosira oceanica</name>
    <name type="common">Marine diatom</name>
    <dbReference type="NCBI Taxonomy" id="159749"/>
    <lineage>
        <taxon>Eukaryota</taxon>
        <taxon>Sar</taxon>
        <taxon>Stramenopiles</taxon>
        <taxon>Ochrophyta</taxon>
        <taxon>Bacillariophyta</taxon>
        <taxon>Coscinodiscophyceae</taxon>
        <taxon>Thalassiosirophycidae</taxon>
        <taxon>Thalassiosirales</taxon>
        <taxon>Thalassiosiraceae</taxon>
        <taxon>Thalassiosira</taxon>
    </lineage>
</organism>
<dbReference type="GO" id="GO:0005524">
    <property type="term" value="F:ATP binding"/>
    <property type="evidence" value="ECO:0007669"/>
    <property type="project" value="UniProtKB-KW"/>
</dbReference>
<evidence type="ECO:0000259" key="9">
    <source>
        <dbReference type="SMART" id="SM00904"/>
    </source>
</evidence>
<name>K0TFG7_THAOC</name>
<protein>
    <recommendedName>
        <fullName evidence="2">riboflavin kinase</fullName>
        <ecNumber evidence="2">2.7.1.26</ecNumber>
    </recommendedName>
</protein>
<dbReference type="EC" id="2.7.1.26" evidence="2"/>
<evidence type="ECO:0000256" key="7">
    <source>
        <dbReference type="ARBA" id="ARBA00022840"/>
    </source>
</evidence>
<dbReference type="AlphaFoldDB" id="K0TFG7"/>
<comment type="pathway">
    <text evidence="1">Cofactor biosynthesis; FMN biosynthesis; FMN from riboflavin (ATP route): step 1/1.</text>
</comment>
<keyword evidence="6" id="KW-0547">Nucleotide-binding</keyword>
<keyword evidence="5" id="KW-0808">Transferase</keyword>
<dbReference type="eggNOG" id="KOG3110">
    <property type="taxonomic scope" value="Eukaryota"/>
</dbReference>
<dbReference type="Proteomes" id="UP000266841">
    <property type="component" value="Unassembled WGS sequence"/>
</dbReference>
<keyword evidence="11" id="KW-1185">Reference proteome</keyword>
<evidence type="ECO:0000313" key="10">
    <source>
        <dbReference type="EMBL" id="EJK75779.1"/>
    </source>
</evidence>
<dbReference type="GO" id="GO:0009398">
    <property type="term" value="P:FMN biosynthetic process"/>
    <property type="evidence" value="ECO:0007669"/>
    <property type="project" value="UniProtKB-UniPathway"/>
</dbReference>
<keyword evidence="4" id="KW-0288">FMN</keyword>
<evidence type="ECO:0000256" key="2">
    <source>
        <dbReference type="ARBA" id="ARBA00012105"/>
    </source>
</evidence>
<dbReference type="OMA" id="YGETMRL"/>
<feature type="signal peptide" evidence="8">
    <location>
        <begin position="1"/>
        <end position="24"/>
    </location>
</feature>
<accession>K0TFG7</accession>
<dbReference type="Gene3D" id="2.40.30.30">
    <property type="entry name" value="Riboflavin kinase-like"/>
    <property type="match status" value="1"/>
</dbReference>
<evidence type="ECO:0000256" key="5">
    <source>
        <dbReference type="ARBA" id="ARBA00022679"/>
    </source>
</evidence>
<evidence type="ECO:0000256" key="3">
    <source>
        <dbReference type="ARBA" id="ARBA00022630"/>
    </source>
</evidence>
<sequence length="364" mass="40390">MVLLFSIALMMAIALMATIAQVQAFSSAPSKNSDLMTLMTRPCRRKRARRRFALYSNQDNVGQEAKGMDEAFTSLDSLSSEDLRDEDDDGDEASMVDLKYSATDDTQAGRTGKSTADEIENYLEMQGELEGTSSSEDLQIKQEEMNEELVDDVLSQLDQLMEQINFTGEDEPFESINPILRLRGPVASGYGRGGKKLGVPTANSALEQMNTGVYFGWAAVESVDNVAGRNRPIKAVVNVGYSPTFEGKENEEKIVEAHLITESSPKDTSGVPESLQLQIDEDVDGDFYGETMRLQLIGFLRPEQKFDAFPDLIAQIHKDIGNAAWALDSMPYMFSKEDNFIKNGSEWVGRDGGDLTASWEYESW</sequence>
<dbReference type="InterPro" id="IPR015865">
    <property type="entry name" value="Riboflavin_kinase_bac/euk"/>
</dbReference>
<feature type="domain" description="Riboflavin kinase" evidence="9">
    <location>
        <begin position="179"/>
        <end position="328"/>
    </location>
</feature>
<dbReference type="SUPFAM" id="SSF82114">
    <property type="entry name" value="Riboflavin kinase-like"/>
    <property type="match status" value="1"/>
</dbReference>
<dbReference type="PANTHER" id="PTHR22749:SF6">
    <property type="entry name" value="RIBOFLAVIN KINASE"/>
    <property type="match status" value="1"/>
</dbReference>
<evidence type="ECO:0000256" key="4">
    <source>
        <dbReference type="ARBA" id="ARBA00022643"/>
    </source>
</evidence>
<reference evidence="10 11" key="1">
    <citation type="journal article" date="2012" name="Genome Biol.">
        <title>Genome and low-iron response of an oceanic diatom adapted to chronic iron limitation.</title>
        <authorList>
            <person name="Lommer M."/>
            <person name="Specht M."/>
            <person name="Roy A.S."/>
            <person name="Kraemer L."/>
            <person name="Andreson R."/>
            <person name="Gutowska M.A."/>
            <person name="Wolf J."/>
            <person name="Bergner S.V."/>
            <person name="Schilhabel M.B."/>
            <person name="Klostermeier U.C."/>
            <person name="Beiko R.G."/>
            <person name="Rosenstiel P."/>
            <person name="Hippler M."/>
            <person name="Laroche J."/>
        </authorList>
    </citation>
    <scope>NUCLEOTIDE SEQUENCE [LARGE SCALE GENOMIC DNA]</scope>
    <source>
        <strain evidence="10 11">CCMP1005</strain>
    </source>
</reference>
<dbReference type="GO" id="GO:0009231">
    <property type="term" value="P:riboflavin biosynthetic process"/>
    <property type="evidence" value="ECO:0007669"/>
    <property type="project" value="InterPro"/>
</dbReference>
<keyword evidence="8" id="KW-0732">Signal</keyword>
<dbReference type="Pfam" id="PF01687">
    <property type="entry name" value="Flavokinase"/>
    <property type="match status" value="1"/>
</dbReference>
<keyword evidence="7" id="KW-0067">ATP-binding</keyword>
<dbReference type="EMBL" id="AGNL01002732">
    <property type="protein sequence ID" value="EJK75779.1"/>
    <property type="molecule type" value="Genomic_DNA"/>
</dbReference>
<feature type="non-terminal residue" evidence="10">
    <location>
        <position position="1"/>
    </location>
</feature>
<gene>
    <name evidence="10" type="ORF">THAOC_02486</name>
</gene>
<dbReference type="GO" id="GO:0008531">
    <property type="term" value="F:riboflavin kinase activity"/>
    <property type="evidence" value="ECO:0007669"/>
    <property type="project" value="UniProtKB-EC"/>
</dbReference>
<dbReference type="InterPro" id="IPR023465">
    <property type="entry name" value="Riboflavin_kinase_dom_sf"/>
</dbReference>
<evidence type="ECO:0000256" key="8">
    <source>
        <dbReference type="SAM" id="SignalP"/>
    </source>
</evidence>
<dbReference type="UniPathway" id="UPA00276">
    <property type="reaction ID" value="UER00406"/>
</dbReference>
<feature type="chain" id="PRO_5003838429" description="riboflavin kinase" evidence="8">
    <location>
        <begin position="25"/>
        <end position="364"/>
    </location>
</feature>
<proteinExistence type="predicted"/>
<keyword evidence="3" id="KW-0285">Flavoprotein</keyword>
<dbReference type="SMART" id="SM00904">
    <property type="entry name" value="Flavokinase"/>
    <property type="match status" value="1"/>
</dbReference>
<evidence type="ECO:0000313" key="11">
    <source>
        <dbReference type="Proteomes" id="UP000266841"/>
    </source>
</evidence>
<dbReference type="OrthoDB" id="276388at2759"/>
<dbReference type="InterPro" id="IPR023468">
    <property type="entry name" value="Riboflavin_kinase"/>
</dbReference>
<dbReference type="PANTHER" id="PTHR22749">
    <property type="entry name" value="RIBOFLAVIN KINASE/FMN ADENYLYLTRANSFERASE"/>
    <property type="match status" value="1"/>
</dbReference>
<evidence type="ECO:0000256" key="1">
    <source>
        <dbReference type="ARBA" id="ARBA00005201"/>
    </source>
</evidence>